<gene>
    <name evidence="2" type="ORF">EXIGLDRAFT_748371</name>
</gene>
<keyword evidence="1" id="KW-0732">Signal</keyword>
<dbReference type="Proteomes" id="UP000077266">
    <property type="component" value="Unassembled WGS sequence"/>
</dbReference>
<name>A0A165JJ81_EXIGL</name>
<dbReference type="STRING" id="1314781.A0A165JJ81"/>
<protein>
    <submittedName>
        <fullName evidence="2">Uncharacterized protein</fullName>
    </submittedName>
</protein>
<evidence type="ECO:0000313" key="3">
    <source>
        <dbReference type="Proteomes" id="UP000077266"/>
    </source>
</evidence>
<sequence length="139" mass="14630">MFSFVNVLIAASLAVGIASGAAIPAVNETLVERATPGVFFTADIHFQGTQKYFPSVPLNLCINMPSDFNRIASSWGPDAGLRCTAYLNPGCPADAPQAVTPKLTTQSPGIDDLTKFTWATRGGSGNWNDAISSFICSSI</sequence>
<accession>A0A165JJ81</accession>
<dbReference type="InParanoid" id="A0A165JJ81"/>
<evidence type="ECO:0000256" key="1">
    <source>
        <dbReference type="SAM" id="SignalP"/>
    </source>
</evidence>
<reference evidence="2 3" key="1">
    <citation type="journal article" date="2016" name="Mol. Biol. Evol.">
        <title>Comparative Genomics of Early-Diverging Mushroom-Forming Fungi Provides Insights into the Origins of Lignocellulose Decay Capabilities.</title>
        <authorList>
            <person name="Nagy L.G."/>
            <person name="Riley R."/>
            <person name="Tritt A."/>
            <person name="Adam C."/>
            <person name="Daum C."/>
            <person name="Floudas D."/>
            <person name="Sun H."/>
            <person name="Yadav J.S."/>
            <person name="Pangilinan J."/>
            <person name="Larsson K.H."/>
            <person name="Matsuura K."/>
            <person name="Barry K."/>
            <person name="Labutti K."/>
            <person name="Kuo R."/>
            <person name="Ohm R.A."/>
            <person name="Bhattacharya S.S."/>
            <person name="Shirouzu T."/>
            <person name="Yoshinaga Y."/>
            <person name="Martin F.M."/>
            <person name="Grigoriev I.V."/>
            <person name="Hibbett D.S."/>
        </authorList>
    </citation>
    <scope>NUCLEOTIDE SEQUENCE [LARGE SCALE GENOMIC DNA]</scope>
    <source>
        <strain evidence="2 3">HHB12029</strain>
    </source>
</reference>
<dbReference type="EMBL" id="KV425965">
    <property type="protein sequence ID" value="KZV94923.1"/>
    <property type="molecule type" value="Genomic_DNA"/>
</dbReference>
<dbReference type="OrthoDB" id="5401396at2759"/>
<evidence type="ECO:0000313" key="2">
    <source>
        <dbReference type="EMBL" id="KZV94923.1"/>
    </source>
</evidence>
<dbReference type="AlphaFoldDB" id="A0A165JJ81"/>
<proteinExistence type="predicted"/>
<feature type="chain" id="PRO_5007860166" evidence="1">
    <location>
        <begin position="21"/>
        <end position="139"/>
    </location>
</feature>
<feature type="signal peptide" evidence="1">
    <location>
        <begin position="1"/>
        <end position="20"/>
    </location>
</feature>
<organism evidence="2 3">
    <name type="scientific">Exidia glandulosa HHB12029</name>
    <dbReference type="NCBI Taxonomy" id="1314781"/>
    <lineage>
        <taxon>Eukaryota</taxon>
        <taxon>Fungi</taxon>
        <taxon>Dikarya</taxon>
        <taxon>Basidiomycota</taxon>
        <taxon>Agaricomycotina</taxon>
        <taxon>Agaricomycetes</taxon>
        <taxon>Auriculariales</taxon>
        <taxon>Exidiaceae</taxon>
        <taxon>Exidia</taxon>
    </lineage>
</organism>
<keyword evidence="3" id="KW-1185">Reference proteome</keyword>